<dbReference type="FunCoup" id="A0LNJ2">
    <property type="interactions" value="380"/>
</dbReference>
<dbReference type="Gene3D" id="3.40.50.300">
    <property type="entry name" value="P-loop containing nucleotide triphosphate hydrolases"/>
    <property type="match status" value="1"/>
</dbReference>
<feature type="domain" description="AAA" evidence="19">
    <location>
        <begin position="569"/>
        <end position="687"/>
    </location>
</feature>
<dbReference type="InterPro" id="IPR027417">
    <property type="entry name" value="P-loop_NTPase"/>
</dbReference>
<feature type="coiled-coil region" evidence="16">
    <location>
        <begin position="233"/>
        <end position="267"/>
    </location>
</feature>
<protein>
    <recommendedName>
        <fullName evidence="4">non-specific protein-tyrosine kinase</fullName>
        <ecNumber evidence="4">2.7.10.2</ecNumber>
    </recommendedName>
</protein>
<dbReference type="eggNOG" id="COG0489">
    <property type="taxonomic scope" value="Bacteria"/>
</dbReference>
<evidence type="ECO:0000256" key="15">
    <source>
        <dbReference type="ARBA" id="ARBA00051245"/>
    </source>
</evidence>
<dbReference type="PANTHER" id="PTHR32309:SF13">
    <property type="entry name" value="FERRIC ENTEROBACTIN TRANSPORT PROTEIN FEPE"/>
    <property type="match status" value="1"/>
</dbReference>
<evidence type="ECO:0000256" key="3">
    <source>
        <dbReference type="ARBA" id="ARBA00008883"/>
    </source>
</evidence>
<dbReference type="InParanoid" id="A0LNJ2"/>
<comment type="similarity">
    <text evidence="3">Belongs to the etk/wzc family.</text>
</comment>
<evidence type="ECO:0000256" key="11">
    <source>
        <dbReference type="ARBA" id="ARBA00022840"/>
    </source>
</evidence>
<comment type="subcellular location">
    <subcellularLocation>
        <location evidence="1">Cell inner membrane</location>
        <topology evidence="1">Multi-pass membrane protein</topology>
    </subcellularLocation>
</comment>
<dbReference type="InterPro" id="IPR050445">
    <property type="entry name" value="Bact_polysacc_biosynth/exp"/>
</dbReference>
<dbReference type="InterPro" id="IPR005702">
    <property type="entry name" value="Wzc-like_C"/>
</dbReference>
<dbReference type="eggNOG" id="COG3206">
    <property type="taxonomic scope" value="Bacteria"/>
</dbReference>
<evidence type="ECO:0000259" key="20">
    <source>
        <dbReference type="Pfam" id="PF13807"/>
    </source>
</evidence>
<evidence type="ECO:0000256" key="13">
    <source>
        <dbReference type="ARBA" id="ARBA00023136"/>
    </source>
</evidence>
<keyword evidence="12 17" id="KW-1133">Transmembrane helix</keyword>
<dbReference type="GO" id="GO:0004715">
    <property type="term" value="F:non-membrane spanning protein tyrosine kinase activity"/>
    <property type="evidence" value="ECO:0007669"/>
    <property type="project" value="UniProtKB-EC"/>
</dbReference>
<keyword evidence="9" id="KW-0547">Nucleotide-binding</keyword>
<dbReference type="InterPro" id="IPR025669">
    <property type="entry name" value="AAA_dom"/>
</dbReference>
<dbReference type="Proteomes" id="UP000001784">
    <property type="component" value="Chromosome"/>
</dbReference>
<dbReference type="KEGG" id="sfu:Sfum_3321"/>
<evidence type="ECO:0000256" key="2">
    <source>
        <dbReference type="ARBA" id="ARBA00007316"/>
    </source>
</evidence>
<evidence type="ECO:0000313" key="22">
    <source>
        <dbReference type="Proteomes" id="UP000001784"/>
    </source>
</evidence>
<comment type="catalytic activity">
    <reaction evidence="15">
        <text>L-tyrosyl-[protein] + ATP = O-phospho-L-tyrosyl-[protein] + ADP + H(+)</text>
        <dbReference type="Rhea" id="RHEA:10596"/>
        <dbReference type="Rhea" id="RHEA-COMP:10136"/>
        <dbReference type="Rhea" id="RHEA-COMP:20101"/>
        <dbReference type="ChEBI" id="CHEBI:15378"/>
        <dbReference type="ChEBI" id="CHEBI:30616"/>
        <dbReference type="ChEBI" id="CHEBI:46858"/>
        <dbReference type="ChEBI" id="CHEBI:61978"/>
        <dbReference type="ChEBI" id="CHEBI:456216"/>
        <dbReference type="EC" id="2.7.10.2"/>
    </reaction>
</comment>
<dbReference type="CDD" id="cd05387">
    <property type="entry name" value="BY-kinase"/>
    <property type="match status" value="1"/>
</dbReference>
<keyword evidence="11" id="KW-0067">ATP-binding</keyword>
<keyword evidence="6" id="KW-0997">Cell inner membrane</keyword>
<dbReference type="Pfam" id="PF13614">
    <property type="entry name" value="AAA_31"/>
    <property type="match status" value="1"/>
</dbReference>
<evidence type="ECO:0000256" key="14">
    <source>
        <dbReference type="ARBA" id="ARBA00023137"/>
    </source>
</evidence>
<evidence type="ECO:0000259" key="19">
    <source>
        <dbReference type="Pfam" id="PF13614"/>
    </source>
</evidence>
<dbReference type="RefSeq" id="WP_011700119.1">
    <property type="nucleotide sequence ID" value="NC_008554.1"/>
</dbReference>
<feature type="transmembrane region" description="Helical" evidence="17">
    <location>
        <begin position="469"/>
        <end position="487"/>
    </location>
</feature>
<keyword evidence="5" id="KW-1003">Cell membrane</keyword>
<evidence type="ECO:0000256" key="17">
    <source>
        <dbReference type="SAM" id="Phobius"/>
    </source>
</evidence>
<keyword evidence="10" id="KW-0418">Kinase</keyword>
<dbReference type="NCBIfam" id="TIGR01007">
    <property type="entry name" value="eps_fam"/>
    <property type="match status" value="1"/>
</dbReference>
<keyword evidence="22" id="KW-1185">Reference proteome</keyword>
<evidence type="ECO:0000256" key="9">
    <source>
        <dbReference type="ARBA" id="ARBA00022741"/>
    </source>
</evidence>
<evidence type="ECO:0000256" key="8">
    <source>
        <dbReference type="ARBA" id="ARBA00022692"/>
    </source>
</evidence>
<evidence type="ECO:0000256" key="16">
    <source>
        <dbReference type="SAM" id="Coils"/>
    </source>
</evidence>
<dbReference type="InterPro" id="IPR003856">
    <property type="entry name" value="LPS_length_determ_N"/>
</dbReference>
<evidence type="ECO:0000256" key="10">
    <source>
        <dbReference type="ARBA" id="ARBA00022777"/>
    </source>
</evidence>
<dbReference type="SUPFAM" id="SSF52540">
    <property type="entry name" value="P-loop containing nucleoside triphosphate hydrolases"/>
    <property type="match status" value="1"/>
</dbReference>
<keyword evidence="13 17" id="KW-0472">Membrane</keyword>
<evidence type="ECO:0000256" key="4">
    <source>
        <dbReference type="ARBA" id="ARBA00011903"/>
    </source>
</evidence>
<name>A0LNJ2_SYNFM</name>
<proteinExistence type="inferred from homology"/>
<evidence type="ECO:0000313" key="21">
    <source>
        <dbReference type="EMBL" id="ABK18994.1"/>
    </source>
</evidence>
<dbReference type="GO" id="GO:0005886">
    <property type="term" value="C:plasma membrane"/>
    <property type="evidence" value="ECO:0007669"/>
    <property type="project" value="UniProtKB-SubCell"/>
</dbReference>
<evidence type="ECO:0000256" key="1">
    <source>
        <dbReference type="ARBA" id="ARBA00004429"/>
    </source>
</evidence>
<feature type="transmembrane region" description="Helical" evidence="17">
    <location>
        <begin position="52"/>
        <end position="72"/>
    </location>
</feature>
<organism evidence="21 22">
    <name type="scientific">Syntrophobacter fumaroxidans (strain DSM 10017 / MPOB)</name>
    <dbReference type="NCBI Taxonomy" id="335543"/>
    <lineage>
        <taxon>Bacteria</taxon>
        <taxon>Pseudomonadati</taxon>
        <taxon>Thermodesulfobacteriota</taxon>
        <taxon>Syntrophobacteria</taxon>
        <taxon>Syntrophobacterales</taxon>
        <taxon>Syntrophobacteraceae</taxon>
        <taxon>Syntrophobacter</taxon>
    </lineage>
</organism>
<feature type="domain" description="Tyrosine-protein kinase G-rich" evidence="20">
    <location>
        <begin position="416"/>
        <end position="486"/>
    </location>
</feature>
<evidence type="ECO:0000256" key="5">
    <source>
        <dbReference type="ARBA" id="ARBA00022475"/>
    </source>
</evidence>
<evidence type="ECO:0000259" key="18">
    <source>
        <dbReference type="Pfam" id="PF02706"/>
    </source>
</evidence>
<reference evidence="21 22" key="1">
    <citation type="submission" date="2006-10" db="EMBL/GenBank/DDBJ databases">
        <title>Complete sequence of Syntrophobacter fumaroxidans MPOB.</title>
        <authorList>
            <consortium name="US DOE Joint Genome Institute"/>
            <person name="Copeland A."/>
            <person name="Lucas S."/>
            <person name="Lapidus A."/>
            <person name="Barry K."/>
            <person name="Detter J.C."/>
            <person name="Glavina del Rio T."/>
            <person name="Hammon N."/>
            <person name="Israni S."/>
            <person name="Pitluck S."/>
            <person name="Goltsman E.G."/>
            <person name="Martinez M."/>
            <person name="Schmutz J."/>
            <person name="Larimer F."/>
            <person name="Land M."/>
            <person name="Hauser L."/>
            <person name="Kyrpides N."/>
            <person name="Kim E."/>
            <person name="Boone D.R."/>
            <person name="Brockman F."/>
            <person name="Culley D."/>
            <person name="Ferry J."/>
            <person name="Gunsalus R."/>
            <person name="McInerney M.J."/>
            <person name="Morrison M."/>
            <person name="Plugge C."/>
            <person name="Rohlin L."/>
            <person name="Scholten J."/>
            <person name="Sieber J."/>
            <person name="Stams A.J.M."/>
            <person name="Worm P."/>
            <person name="Henstra A.M."/>
            <person name="Richardson P."/>
        </authorList>
    </citation>
    <scope>NUCLEOTIDE SEQUENCE [LARGE SCALE GENOMIC DNA]</scope>
    <source>
        <strain evidence="22">DSM 10017 / MPOB</strain>
    </source>
</reference>
<comment type="similarity">
    <text evidence="2">Belongs to the CpsD/CapB family.</text>
</comment>
<dbReference type="HOGENOM" id="CLU_009912_2_1_7"/>
<dbReference type="InterPro" id="IPR032807">
    <property type="entry name" value="GNVR"/>
</dbReference>
<keyword evidence="7" id="KW-0808">Transferase</keyword>
<dbReference type="EC" id="2.7.10.2" evidence="4"/>
<gene>
    <name evidence="21" type="ordered locus">Sfum_3321</name>
</gene>
<evidence type="ECO:0000256" key="12">
    <source>
        <dbReference type="ARBA" id="ARBA00022989"/>
    </source>
</evidence>
<dbReference type="PANTHER" id="PTHR32309">
    <property type="entry name" value="TYROSINE-PROTEIN KINASE"/>
    <property type="match status" value="1"/>
</dbReference>
<accession>A0LNJ2</accession>
<dbReference type="Pfam" id="PF02706">
    <property type="entry name" value="Wzz"/>
    <property type="match status" value="1"/>
</dbReference>
<dbReference type="STRING" id="335543.Sfum_3321"/>
<dbReference type="EMBL" id="CP000478">
    <property type="protein sequence ID" value="ABK18994.1"/>
    <property type="molecule type" value="Genomic_DNA"/>
</dbReference>
<dbReference type="Pfam" id="PF13807">
    <property type="entry name" value="GNVR"/>
    <property type="match status" value="1"/>
</dbReference>
<keyword evidence="16" id="KW-0175">Coiled coil</keyword>
<keyword evidence="8 17" id="KW-0812">Transmembrane</keyword>
<feature type="coiled-coil region" evidence="16">
    <location>
        <begin position="353"/>
        <end position="409"/>
    </location>
</feature>
<feature type="domain" description="Polysaccharide chain length determinant N-terminal" evidence="18">
    <location>
        <begin position="38"/>
        <end position="128"/>
    </location>
</feature>
<dbReference type="AlphaFoldDB" id="A0LNJ2"/>
<sequence length="772" mass="86882">MNDSLEKRPGQEHPVSVYGANLPSVETRESLPEFEDSADLRDYLEIILRRKWLILTFLFAVFMTVLVVSLSMKPVFRASGRLEMSPRFPKVTKFEDITGGQMFFTRDFVQTQVKLLQSGALAQRVLRKMNLLETDPARSREAKAEGLIERFRKSLSESLQFGKAVEKTPDPSIASLKKEKGMQSWVGGNLEVHPERDTTLVNVSFSSTDPAQARDFVNTLIQEFISWQMDKRMDAASSAKQQLEKQLEVVRIQLERAESNLNAFAQKSGIVSLSSNLNLIYHQLEEVNKALTVSQTERIGKESVYLQSLKSGVSALPIVVESQMLQKLRADYVALAGQYQEMYTIFKDDYPKLKTLKARMVDIEKQIKEEENRMQHSLKNDYLASLKKEEALQKEAEEKKNLAMELNDRATQFKILEREVETSKLIHQSLLERSKEIDANVGTELGNIQVVEYASLPLSPYKPDVRRNLLLAIVIGLIGGIGISFFLEYLDNTVKRVDEITDRFHIPVLGVLPLVENEDLHDLDSLVKTRPKSSFAESIRTAKVSIQLSSPVDQPPRTFLITSTSAAEGKSAISSNLALAFAGSDEKVLLIDADLRKPRLHKVFSNGRGSKQKGLSQLLSGICNVGETIQTTGTPNLFFIPSGPIPPNPAELLASNRMRDILKTLGESFDRVILDAPPAVGFADVLVLGNYVNGVILVSILGHTHREALRMFRRSLYNVRGNLLGCLVNKLNVGHHLGGYYYKYYKYYHYYYQQAYGSPPESLPEHPPQERA</sequence>
<evidence type="ECO:0000256" key="7">
    <source>
        <dbReference type="ARBA" id="ARBA00022679"/>
    </source>
</evidence>
<keyword evidence="14" id="KW-0829">Tyrosine-protein kinase</keyword>
<dbReference type="GO" id="GO:0005524">
    <property type="term" value="F:ATP binding"/>
    <property type="evidence" value="ECO:0007669"/>
    <property type="project" value="UniProtKB-KW"/>
</dbReference>
<evidence type="ECO:0000256" key="6">
    <source>
        <dbReference type="ARBA" id="ARBA00022519"/>
    </source>
</evidence>